<dbReference type="Proteomes" id="UP000032141">
    <property type="component" value="Chromosome C3"/>
</dbReference>
<evidence type="ECO:0000313" key="1">
    <source>
        <dbReference type="EnsemblPlants" id="Bo3g044770.1"/>
    </source>
</evidence>
<dbReference type="HOGENOM" id="CLU_3127122_0_0_1"/>
<sequence length="50" mass="5542">MVGDFALAKLLDHQDSHIKNAVRGTVGHIVPDQSLEKTDVFRFGILLLEP</sequence>
<keyword evidence="2" id="KW-1185">Reference proteome</keyword>
<organism evidence="1 2">
    <name type="scientific">Brassica oleracea var. oleracea</name>
    <dbReference type="NCBI Taxonomy" id="109376"/>
    <lineage>
        <taxon>Eukaryota</taxon>
        <taxon>Viridiplantae</taxon>
        <taxon>Streptophyta</taxon>
        <taxon>Embryophyta</taxon>
        <taxon>Tracheophyta</taxon>
        <taxon>Spermatophyta</taxon>
        <taxon>Magnoliopsida</taxon>
        <taxon>eudicotyledons</taxon>
        <taxon>Gunneridae</taxon>
        <taxon>Pentapetalae</taxon>
        <taxon>rosids</taxon>
        <taxon>malvids</taxon>
        <taxon>Brassicales</taxon>
        <taxon>Brassicaceae</taxon>
        <taxon>Brassiceae</taxon>
        <taxon>Brassica</taxon>
    </lineage>
</organism>
<reference evidence="1" key="2">
    <citation type="submission" date="2015-03" db="UniProtKB">
        <authorList>
            <consortium name="EnsemblPlants"/>
        </authorList>
    </citation>
    <scope>IDENTIFICATION</scope>
</reference>
<protein>
    <recommendedName>
        <fullName evidence="3">Protein kinase domain-containing protein</fullName>
    </recommendedName>
</protein>
<evidence type="ECO:0008006" key="3">
    <source>
        <dbReference type="Google" id="ProtNLM"/>
    </source>
</evidence>
<dbReference type="InterPro" id="IPR011009">
    <property type="entry name" value="Kinase-like_dom_sf"/>
</dbReference>
<dbReference type="Gene3D" id="1.10.510.10">
    <property type="entry name" value="Transferase(Phosphotransferase) domain 1"/>
    <property type="match status" value="1"/>
</dbReference>
<dbReference type="EnsemblPlants" id="Bo3g044770.1">
    <property type="protein sequence ID" value="Bo3g044770.1"/>
    <property type="gene ID" value="Bo3g044770"/>
</dbReference>
<proteinExistence type="predicted"/>
<dbReference type="STRING" id="109376.A0A0D3B805"/>
<dbReference type="SMR" id="A0A0D3B805"/>
<accession>A0A0D3B805</accession>
<name>A0A0D3B805_BRAOL</name>
<dbReference type="AlphaFoldDB" id="A0A0D3B805"/>
<evidence type="ECO:0000313" key="2">
    <source>
        <dbReference type="Proteomes" id="UP000032141"/>
    </source>
</evidence>
<dbReference type="Gramene" id="Bo3g044770.1">
    <property type="protein sequence ID" value="Bo3g044770.1"/>
    <property type="gene ID" value="Bo3g044770"/>
</dbReference>
<reference evidence="1 2" key="1">
    <citation type="journal article" date="2014" name="Genome Biol.">
        <title>Transcriptome and methylome profiling reveals relics of genome dominance in the mesopolyploid Brassica oleracea.</title>
        <authorList>
            <person name="Parkin I.A."/>
            <person name="Koh C."/>
            <person name="Tang H."/>
            <person name="Robinson S.J."/>
            <person name="Kagale S."/>
            <person name="Clarke W.E."/>
            <person name="Town C.D."/>
            <person name="Nixon J."/>
            <person name="Krishnakumar V."/>
            <person name="Bidwell S.L."/>
            <person name="Denoeud F."/>
            <person name="Belcram H."/>
            <person name="Links M.G."/>
            <person name="Just J."/>
            <person name="Clarke C."/>
            <person name="Bender T."/>
            <person name="Huebert T."/>
            <person name="Mason A.S."/>
            <person name="Pires J.C."/>
            <person name="Barker G."/>
            <person name="Moore J."/>
            <person name="Walley P.G."/>
            <person name="Manoli S."/>
            <person name="Batley J."/>
            <person name="Edwards D."/>
            <person name="Nelson M.N."/>
            <person name="Wang X."/>
            <person name="Paterson A.H."/>
            <person name="King G."/>
            <person name="Bancroft I."/>
            <person name="Chalhoub B."/>
            <person name="Sharpe A.G."/>
        </authorList>
    </citation>
    <scope>NUCLEOTIDE SEQUENCE</scope>
    <source>
        <strain evidence="1 2">cv. TO1000</strain>
    </source>
</reference>
<dbReference type="SUPFAM" id="SSF56112">
    <property type="entry name" value="Protein kinase-like (PK-like)"/>
    <property type="match status" value="1"/>
</dbReference>